<dbReference type="AlphaFoldDB" id="A0A381VIR1"/>
<sequence>MFDFRQTRPVVLAGAVRTPIGKFGGELRALTAIELGVAAATATLKRAGVSTNDVDEAIFGHARQAGAGPNPARQVSIGAGISELTPAFTVNQACASGLKAVMLAAQTVALGGADIILAGGIESMSNTPYLLPEARFGYRMGNAKVV</sequence>
<accession>A0A381VIR1</accession>
<protein>
    <recommendedName>
        <fullName evidence="4">Thiolase N-terminal domain-containing protein</fullName>
    </recommendedName>
</protein>
<keyword evidence="3" id="KW-0012">Acyltransferase</keyword>
<evidence type="ECO:0000259" key="4">
    <source>
        <dbReference type="Pfam" id="PF00108"/>
    </source>
</evidence>
<feature type="non-terminal residue" evidence="5">
    <location>
        <position position="146"/>
    </location>
</feature>
<feature type="domain" description="Thiolase N-terminal" evidence="4">
    <location>
        <begin position="10"/>
        <end position="145"/>
    </location>
</feature>
<gene>
    <name evidence="5" type="ORF">METZ01_LOCUS92765</name>
</gene>
<dbReference type="Gene3D" id="3.40.47.10">
    <property type="match status" value="1"/>
</dbReference>
<comment type="similarity">
    <text evidence="1">Belongs to the thiolase-like superfamily. Thiolase family.</text>
</comment>
<dbReference type="InterPro" id="IPR020615">
    <property type="entry name" value="Thiolase_acyl_enz_int_AS"/>
</dbReference>
<proteinExistence type="inferred from homology"/>
<dbReference type="InterPro" id="IPR020616">
    <property type="entry name" value="Thiolase_N"/>
</dbReference>
<dbReference type="InterPro" id="IPR016039">
    <property type="entry name" value="Thiolase-like"/>
</dbReference>
<dbReference type="PANTHER" id="PTHR18919:SF107">
    <property type="entry name" value="ACETYL-COA ACETYLTRANSFERASE, CYTOSOLIC"/>
    <property type="match status" value="1"/>
</dbReference>
<dbReference type="Pfam" id="PF00108">
    <property type="entry name" value="Thiolase_N"/>
    <property type="match status" value="1"/>
</dbReference>
<organism evidence="5">
    <name type="scientific">marine metagenome</name>
    <dbReference type="NCBI Taxonomy" id="408172"/>
    <lineage>
        <taxon>unclassified sequences</taxon>
        <taxon>metagenomes</taxon>
        <taxon>ecological metagenomes</taxon>
    </lineage>
</organism>
<evidence type="ECO:0000256" key="2">
    <source>
        <dbReference type="ARBA" id="ARBA00022679"/>
    </source>
</evidence>
<keyword evidence="2" id="KW-0808">Transferase</keyword>
<evidence type="ECO:0000313" key="5">
    <source>
        <dbReference type="EMBL" id="SVA39911.1"/>
    </source>
</evidence>
<reference evidence="5" key="1">
    <citation type="submission" date="2018-05" db="EMBL/GenBank/DDBJ databases">
        <authorList>
            <person name="Lanie J.A."/>
            <person name="Ng W.-L."/>
            <person name="Kazmierczak K.M."/>
            <person name="Andrzejewski T.M."/>
            <person name="Davidsen T.M."/>
            <person name="Wayne K.J."/>
            <person name="Tettelin H."/>
            <person name="Glass J.I."/>
            <person name="Rusch D."/>
            <person name="Podicherti R."/>
            <person name="Tsui H.-C.T."/>
            <person name="Winkler M.E."/>
        </authorList>
    </citation>
    <scope>NUCLEOTIDE SEQUENCE</scope>
</reference>
<dbReference type="GO" id="GO:0016747">
    <property type="term" value="F:acyltransferase activity, transferring groups other than amino-acyl groups"/>
    <property type="evidence" value="ECO:0007669"/>
    <property type="project" value="InterPro"/>
</dbReference>
<name>A0A381VIR1_9ZZZZ</name>
<evidence type="ECO:0000256" key="3">
    <source>
        <dbReference type="ARBA" id="ARBA00023315"/>
    </source>
</evidence>
<dbReference type="SUPFAM" id="SSF53901">
    <property type="entry name" value="Thiolase-like"/>
    <property type="match status" value="1"/>
</dbReference>
<evidence type="ECO:0000256" key="1">
    <source>
        <dbReference type="ARBA" id="ARBA00010982"/>
    </source>
</evidence>
<dbReference type="EMBL" id="UINC01008879">
    <property type="protein sequence ID" value="SVA39911.1"/>
    <property type="molecule type" value="Genomic_DNA"/>
</dbReference>
<dbReference type="PROSITE" id="PS00098">
    <property type="entry name" value="THIOLASE_1"/>
    <property type="match status" value="1"/>
</dbReference>
<dbReference type="PANTHER" id="PTHR18919">
    <property type="entry name" value="ACETYL-COA C-ACYLTRANSFERASE"/>
    <property type="match status" value="1"/>
</dbReference>